<dbReference type="RefSeq" id="WP_382345954.1">
    <property type="nucleotide sequence ID" value="NZ_JBHMBP010000001.1"/>
</dbReference>
<protein>
    <submittedName>
        <fullName evidence="4">FAD-dependent oxidoreductase</fullName>
    </submittedName>
</protein>
<dbReference type="SUPFAM" id="SSF51905">
    <property type="entry name" value="FAD/NAD(P)-binding domain"/>
    <property type="match status" value="1"/>
</dbReference>
<dbReference type="Gene3D" id="3.50.50.60">
    <property type="entry name" value="FAD/NAD(P)-binding domain"/>
    <property type="match status" value="1"/>
</dbReference>
<sequence length="222" mass="24512">MFNLTFAYGGAFIHTAAGGDVWWAAQINNPVAPERDADDRLERTRVVYRPEAEPSRILAAVLEVHRPSLFHALEEAQTGHRRRIALAGDAAHPVGTGQGVCMAIEDAIAMADSLSRGESVPETLDSYEQRRRPRIAKLLRHAEDNRGFKQAGPVKRCVQALGMKLFVPLVYEKDTRWLYDYRPVLGNVDAPGPPVAFRDGFWCCARCRACRDRGGGRGSVAG</sequence>
<dbReference type="Pfam" id="PF01494">
    <property type="entry name" value="FAD_binding_3"/>
    <property type="match status" value="1"/>
</dbReference>
<accession>A0ABW2DG30</accession>
<comment type="caution">
    <text evidence="4">The sequence shown here is derived from an EMBL/GenBank/DDBJ whole genome shotgun (WGS) entry which is preliminary data.</text>
</comment>
<gene>
    <name evidence="4" type="ORF">ACFQS3_21500</name>
</gene>
<evidence type="ECO:0000256" key="2">
    <source>
        <dbReference type="ARBA" id="ARBA00023033"/>
    </source>
</evidence>
<evidence type="ECO:0000256" key="1">
    <source>
        <dbReference type="ARBA" id="ARBA00023002"/>
    </source>
</evidence>
<keyword evidence="1" id="KW-0560">Oxidoreductase</keyword>
<organism evidence="4 5">
    <name type="scientific">Glycomyces mayteni</name>
    <dbReference type="NCBI Taxonomy" id="543887"/>
    <lineage>
        <taxon>Bacteria</taxon>
        <taxon>Bacillati</taxon>
        <taxon>Actinomycetota</taxon>
        <taxon>Actinomycetes</taxon>
        <taxon>Glycomycetales</taxon>
        <taxon>Glycomycetaceae</taxon>
        <taxon>Glycomyces</taxon>
    </lineage>
</organism>
<dbReference type="EMBL" id="JBHSYS010000004">
    <property type="protein sequence ID" value="MFC6959773.1"/>
    <property type="molecule type" value="Genomic_DNA"/>
</dbReference>
<evidence type="ECO:0000259" key="3">
    <source>
        <dbReference type="Pfam" id="PF01494"/>
    </source>
</evidence>
<dbReference type="PANTHER" id="PTHR13789:SF309">
    <property type="entry name" value="PUTATIVE (AFU_ORTHOLOGUE AFUA_6G14510)-RELATED"/>
    <property type="match status" value="1"/>
</dbReference>
<evidence type="ECO:0000313" key="5">
    <source>
        <dbReference type="Proteomes" id="UP001596470"/>
    </source>
</evidence>
<keyword evidence="2" id="KW-0503">Monooxygenase</keyword>
<dbReference type="InterPro" id="IPR050493">
    <property type="entry name" value="FAD-dep_Monooxygenase_BioMet"/>
</dbReference>
<evidence type="ECO:0000313" key="4">
    <source>
        <dbReference type="EMBL" id="MFC6959773.1"/>
    </source>
</evidence>
<keyword evidence="5" id="KW-1185">Reference proteome</keyword>
<reference evidence="5" key="1">
    <citation type="journal article" date="2019" name="Int. J. Syst. Evol. Microbiol.">
        <title>The Global Catalogue of Microorganisms (GCM) 10K type strain sequencing project: providing services to taxonomists for standard genome sequencing and annotation.</title>
        <authorList>
            <consortium name="The Broad Institute Genomics Platform"/>
            <consortium name="The Broad Institute Genome Sequencing Center for Infectious Disease"/>
            <person name="Wu L."/>
            <person name="Ma J."/>
        </authorList>
    </citation>
    <scope>NUCLEOTIDE SEQUENCE [LARGE SCALE GENOMIC DNA]</scope>
    <source>
        <strain evidence="5">KACC 12634</strain>
    </source>
</reference>
<dbReference type="PANTHER" id="PTHR13789">
    <property type="entry name" value="MONOOXYGENASE"/>
    <property type="match status" value="1"/>
</dbReference>
<dbReference type="Proteomes" id="UP001596470">
    <property type="component" value="Unassembled WGS sequence"/>
</dbReference>
<name>A0ABW2DG30_9ACTN</name>
<dbReference type="InterPro" id="IPR002938">
    <property type="entry name" value="FAD-bd"/>
</dbReference>
<proteinExistence type="predicted"/>
<feature type="domain" description="FAD-binding" evidence="3">
    <location>
        <begin position="76"/>
        <end position="141"/>
    </location>
</feature>
<dbReference type="InterPro" id="IPR036188">
    <property type="entry name" value="FAD/NAD-bd_sf"/>
</dbReference>